<evidence type="ECO:0000259" key="8">
    <source>
        <dbReference type="Pfam" id="PF14823"/>
    </source>
</evidence>
<feature type="transmembrane region" description="Helical" evidence="7">
    <location>
        <begin position="253"/>
        <end position="273"/>
    </location>
</feature>
<feature type="domain" description="Siroheme synthase central" evidence="9">
    <location>
        <begin position="126"/>
        <end position="151"/>
    </location>
</feature>
<dbReference type="NCBIfam" id="TIGR01470">
    <property type="entry name" value="cysG_Nterm"/>
    <property type="match status" value="1"/>
</dbReference>
<keyword evidence="11" id="KW-1185">Reference proteome</keyword>
<evidence type="ECO:0000256" key="6">
    <source>
        <dbReference type="ARBA" id="ARBA00047561"/>
    </source>
</evidence>
<dbReference type="InterPro" id="IPR028161">
    <property type="entry name" value="Met8-like"/>
</dbReference>
<gene>
    <name evidence="10" type="ORF">M378DRAFT_157154</name>
</gene>
<evidence type="ECO:0000256" key="7">
    <source>
        <dbReference type="SAM" id="Phobius"/>
    </source>
</evidence>
<evidence type="ECO:0000259" key="9">
    <source>
        <dbReference type="Pfam" id="PF14824"/>
    </source>
</evidence>
<dbReference type="HOGENOM" id="CLU_011276_8_5_1"/>
<dbReference type="Gene3D" id="3.30.160.110">
    <property type="entry name" value="Siroheme synthase, domain 2"/>
    <property type="match status" value="1"/>
</dbReference>
<dbReference type="OrthoDB" id="1721126at2759"/>
<evidence type="ECO:0000313" key="11">
    <source>
        <dbReference type="Proteomes" id="UP000054549"/>
    </source>
</evidence>
<comment type="catalytic activity">
    <reaction evidence="6">
        <text>precorrin-2 + NAD(+) = sirohydrochlorin + NADH + 2 H(+)</text>
        <dbReference type="Rhea" id="RHEA:15613"/>
        <dbReference type="ChEBI" id="CHEBI:15378"/>
        <dbReference type="ChEBI" id="CHEBI:57540"/>
        <dbReference type="ChEBI" id="CHEBI:57945"/>
        <dbReference type="ChEBI" id="CHEBI:58351"/>
        <dbReference type="ChEBI" id="CHEBI:58827"/>
        <dbReference type="EC" id="1.3.1.76"/>
    </reaction>
</comment>
<dbReference type="EMBL" id="KN818225">
    <property type="protein sequence ID" value="KIL69913.1"/>
    <property type="molecule type" value="Genomic_DNA"/>
</dbReference>
<dbReference type="Proteomes" id="UP000054549">
    <property type="component" value="Unassembled WGS sequence"/>
</dbReference>
<dbReference type="Pfam" id="PF13241">
    <property type="entry name" value="NAD_binding_7"/>
    <property type="match status" value="1"/>
</dbReference>
<dbReference type="GO" id="GO:0004325">
    <property type="term" value="F:ferrochelatase activity"/>
    <property type="evidence" value="ECO:0007669"/>
    <property type="project" value="InterPro"/>
</dbReference>
<dbReference type="AlphaFoldDB" id="A0A0C2XLE5"/>
<evidence type="ECO:0000256" key="5">
    <source>
        <dbReference type="ARBA" id="ARBA00023244"/>
    </source>
</evidence>
<evidence type="ECO:0000256" key="3">
    <source>
        <dbReference type="ARBA" id="ARBA00023002"/>
    </source>
</evidence>
<dbReference type="UniPathway" id="UPA00262">
    <property type="reaction ID" value="UER00222"/>
</dbReference>
<evidence type="ECO:0000313" key="10">
    <source>
        <dbReference type="EMBL" id="KIL69913.1"/>
    </source>
</evidence>
<dbReference type="SUPFAM" id="SSF75615">
    <property type="entry name" value="Siroheme synthase middle domains-like"/>
    <property type="match status" value="1"/>
</dbReference>
<dbReference type="SUPFAM" id="SSF51735">
    <property type="entry name" value="NAD(P)-binding Rossmann-fold domains"/>
    <property type="match status" value="1"/>
</dbReference>
<keyword evidence="4" id="KW-0520">NAD</keyword>
<keyword evidence="3" id="KW-0560">Oxidoreductase</keyword>
<proteinExistence type="predicted"/>
<dbReference type="InParanoid" id="A0A0C2XLE5"/>
<dbReference type="GO" id="GO:0043115">
    <property type="term" value="F:precorrin-2 dehydrogenase activity"/>
    <property type="evidence" value="ECO:0007669"/>
    <property type="project" value="UniProtKB-EC"/>
</dbReference>
<keyword evidence="5" id="KW-0627">Porphyrin biosynthesis</keyword>
<comment type="pathway">
    <text evidence="1">Porphyrin-containing compound metabolism; siroheme biosynthesis; sirohydrochlorin from precorrin-2: step 1/1.</text>
</comment>
<dbReference type="Gene3D" id="1.10.3280.10">
    <property type="entry name" value="Siroheme synthase, domain 3"/>
    <property type="match status" value="1"/>
</dbReference>
<keyword evidence="7" id="KW-1133">Transmembrane helix</keyword>
<evidence type="ECO:0000256" key="1">
    <source>
        <dbReference type="ARBA" id="ARBA00005010"/>
    </source>
</evidence>
<dbReference type="FunCoup" id="A0A0C2XLE5">
    <property type="interactions" value="114"/>
</dbReference>
<keyword evidence="7" id="KW-0812">Transmembrane</keyword>
<protein>
    <recommendedName>
        <fullName evidence="2">precorrin-2 dehydrogenase</fullName>
        <ecNumber evidence="2">1.3.1.76</ecNumber>
    </recommendedName>
</protein>
<dbReference type="STRING" id="946122.A0A0C2XLE5"/>
<organism evidence="10 11">
    <name type="scientific">Amanita muscaria (strain Koide BX008)</name>
    <dbReference type="NCBI Taxonomy" id="946122"/>
    <lineage>
        <taxon>Eukaryota</taxon>
        <taxon>Fungi</taxon>
        <taxon>Dikarya</taxon>
        <taxon>Basidiomycota</taxon>
        <taxon>Agaricomycotina</taxon>
        <taxon>Agaricomycetes</taxon>
        <taxon>Agaricomycetidae</taxon>
        <taxon>Agaricales</taxon>
        <taxon>Pluteineae</taxon>
        <taxon>Amanitaceae</taxon>
        <taxon>Amanita</taxon>
    </lineage>
</organism>
<dbReference type="PANTHER" id="PTHR35330">
    <property type="entry name" value="SIROHEME BIOSYNTHESIS PROTEIN MET8"/>
    <property type="match status" value="1"/>
</dbReference>
<dbReference type="PANTHER" id="PTHR35330:SF1">
    <property type="entry name" value="SIROHEME BIOSYNTHESIS PROTEIN MET8"/>
    <property type="match status" value="1"/>
</dbReference>
<dbReference type="InterPro" id="IPR036291">
    <property type="entry name" value="NAD(P)-bd_dom_sf"/>
</dbReference>
<dbReference type="InterPro" id="IPR006367">
    <property type="entry name" value="Sirohaem_synthase_N"/>
</dbReference>
<dbReference type="EC" id="1.3.1.76" evidence="2"/>
<name>A0A0C2XLE5_AMAMK</name>
<feature type="domain" description="Siroheme biosynthesis protein Met8 C-terminal" evidence="8">
    <location>
        <begin position="159"/>
        <end position="225"/>
    </location>
</feature>
<dbReference type="Pfam" id="PF14823">
    <property type="entry name" value="Sirohm_synth_C"/>
    <property type="match status" value="1"/>
</dbReference>
<evidence type="ECO:0000256" key="2">
    <source>
        <dbReference type="ARBA" id="ARBA00012400"/>
    </source>
</evidence>
<dbReference type="InterPro" id="IPR028162">
    <property type="entry name" value="Met8_C"/>
</dbReference>
<dbReference type="InterPro" id="IPR028281">
    <property type="entry name" value="Sirohaem_synthase_central"/>
</dbReference>
<dbReference type="GO" id="GO:0019354">
    <property type="term" value="P:siroheme biosynthetic process"/>
    <property type="evidence" value="ECO:0007669"/>
    <property type="project" value="UniProtKB-UniPathway"/>
</dbReference>
<dbReference type="Pfam" id="PF14824">
    <property type="entry name" value="Sirohm_synth_M"/>
    <property type="match status" value="1"/>
</dbReference>
<dbReference type="Gene3D" id="3.40.50.720">
    <property type="entry name" value="NAD(P)-binding Rossmann-like Domain"/>
    <property type="match status" value="1"/>
</dbReference>
<evidence type="ECO:0000256" key="4">
    <source>
        <dbReference type="ARBA" id="ARBA00023027"/>
    </source>
</evidence>
<keyword evidence="7" id="KW-0472">Membrane</keyword>
<sequence length="277" mass="30679">MSGHSLLISWQLKDKNVLIVGGGEIAAQRIDSILHTEAQITLVAPSDGLNSRTKQFVASHPDRISYHDRLFSGVDELKNIDMVLTALDDPEVSREIVDICRTFRIPVNAADIPPLCDFYFGAQIRDGPLQIMISTNGKGPRMASLIRDRLQKGLTGIEGGAIQKVGELRELLKERAPGIGGEVGKKRMKWMTKLCNTWSLEELAMLDKETMSKLLDQGWKQNAVPTLKDIGGRPRHDVDKARTGDSFVFSKQVFFASVIGIMTGSLCTAYLMAVRRQ</sequence>
<accession>A0A0C2XLE5</accession>
<reference evidence="10 11" key="1">
    <citation type="submission" date="2014-04" db="EMBL/GenBank/DDBJ databases">
        <title>Evolutionary Origins and Diversification of the Mycorrhizal Mutualists.</title>
        <authorList>
            <consortium name="DOE Joint Genome Institute"/>
            <consortium name="Mycorrhizal Genomics Consortium"/>
            <person name="Kohler A."/>
            <person name="Kuo A."/>
            <person name="Nagy L.G."/>
            <person name="Floudas D."/>
            <person name="Copeland A."/>
            <person name="Barry K.W."/>
            <person name="Cichocki N."/>
            <person name="Veneault-Fourrey C."/>
            <person name="LaButti K."/>
            <person name="Lindquist E.A."/>
            <person name="Lipzen A."/>
            <person name="Lundell T."/>
            <person name="Morin E."/>
            <person name="Murat C."/>
            <person name="Riley R."/>
            <person name="Ohm R."/>
            <person name="Sun H."/>
            <person name="Tunlid A."/>
            <person name="Henrissat B."/>
            <person name="Grigoriev I.V."/>
            <person name="Hibbett D.S."/>
            <person name="Martin F."/>
        </authorList>
    </citation>
    <scope>NUCLEOTIDE SEQUENCE [LARGE SCALE GENOMIC DNA]</scope>
    <source>
        <strain evidence="10 11">Koide BX008</strain>
    </source>
</reference>